<feature type="compositionally biased region" description="Polar residues" evidence="1">
    <location>
        <begin position="459"/>
        <end position="470"/>
    </location>
</feature>
<proteinExistence type="predicted"/>
<dbReference type="AlphaFoldDB" id="A0A5N6U6I7"/>
<dbReference type="EMBL" id="ML742031">
    <property type="protein sequence ID" value="KAE8154247.1"/>
    <property type="molecule type" value="Genomic_DNA"/>
</dbReference>
<dbReference type="Proteomes" id="UP000325780">
    <property type="component" value="Unassembled WGS sequence"/>
</dbReference>
<feature type="region of interest" description="Disordered" evidence="1">
    <location>
        <begin position="265"/>
        <end position="470"/>
    </location>
</feature>
<feature type="compositionally biased region" description="Low complexity" evidence="1">
    <location>
        <begin position="419"/>
        <end position="428"/>
    </location>
</feature>
<feature type="region of interest" description="Disordered" evidence="1">
    <location>
        <begin position="192"/>
        <end position="217"/>
    </location>
</feature>
<organism evidence="2 3">
    <name type="scientific">Aspergillus avenaceus</name>
    <dbReference type="NCBI Taxonomy" id="36643"/>
    <lineage>
        <taxon>Eukaryota</taxon>
        <taxon>Fungi</taxon>
        <taxon>Dikarya</taxon>
        <taxon>Ascomycota</taxon>
        <taxon>Pezizomycotina</taxon>
        <taxon>Eurotiomycetes</taxon>
        <taxon>Eurotiomycetidae</taxon>
        <taxon>Eurotiales</taxon>
        <taxon>Aspergillaceae</taxon>
        <taxon>Aspergillus</taxon>
        <taxon>Aspergillus subgen. Circumdati</taxon>
    </lineage>
</organism>
<feature type="compositionally biased region" description="Basic and acidic residues" evidence="1">
    <location>
        <begin position="429"/>
        <end position="449"/>
    </location>
</feature>
<reference evidence="2 3" key="1">
    <citation type="submission" date="2019-04" db="EMBL/GenBank/DDBJ databases">
        <title>Friends and foes A comparative genomics study of 23 Aspergillus species from section Flavi.</title>
        <authorList>
            <consortium name="DOE Joint Genome Institute"/>
            <person name="Kjaerbolling I."/>
            <person name="Vesth T."/>
            <person name="Frisvad J.C."/>
            <person name="Nybo J.L."/>
            <person name="Theobald S."/>
            <person name="Kildgaard S."/>
            <person name="Isbrandt T."/>
            <person name="Kuo A."/>
            <person name="Sato A."/>
            <person name="Lyhne E.K."/>
            <person name="Kogle M.E."/>
            <person name="Wiebenga A."/>
            <person name="Kun R.S."/>
            <person name="Lubbers R.J."/>
            <person name="Makela M.R."/>
            <person name="Barry K."/>
            <person name="Chovatia M."/>
            <person name="Clum A."/>
            <person name="Daum C."/>
            <person name="Haridas S."/>
            <person name="He G."/>
            <person name="LaButti K."/>
            <person name="Lipzen A."/>
            <person name="Mondo S."/>
            <person name="Riley R."/>
            <person name="Salamov A."/>
            <person name="Simmons B.A."/>
            <person name="Magnuson J.K."/>
            <person name="Henrissat B."/>
            <person name="Mortensen U.H."/>
            <person name="Larsen T.O."/>
            <person name="Devries R.P."/>
            <person name="Grigoriev I.V."/>
            <person name="Machida M."/>
            <person name="Baker S.E."/>
            <person name="Andersen M.R."/>
        </authorList>
    </citation>
    <scope>NUCLEOTIDE SEQUENCE [LARGE SCALE GENOMIC DNA]</scope>
    <source>
        <strain evidence="2 3">IBT 18842</strain>
    </source>
</reference>
<evidence type="ECO:0000256" key="1">
    <source>
        <dbReference type="SAM" id="MobiDB-lite"/>
    </source>
</evidence>
<accession>A0A5N6U6I7</accession>
<dbReference type="OrthoDB" id="4493237at2759"/>
<feature type="compositionally biased region" description="Polar residues" evidence="1">
    <location>
        <begin position="286"/>
        <end position="300"/>
    </location>
</feature>
<feature type="compositionally biased region" description="Low complexity" evidence="1">
    <location>
        <begin position="391"/>
        <end position="401"/>
    </location>
</feature>
<gene>
    <name evidence="2" type="ORF">BDV25DRAFT_148150</name>
</gene>
<evidence type="ECO:0000313" key="3">
    <source>
        <dbReference type="Proteomes" id="UP000325780"/>
    </source>
</evidence>
<feature type="compositionally biased region" description="Low complexity" evidence="1">
    <location>
        <begin position="369"/>
        <end position="384"/>
    </location>
</feature>
<evidence type="ECO:0000313" key="2">
    <source>
        <dbReference type="EMBL" id="KAE8154247.1"/>
    </source>
</evidence>
<name>A0A5N6U6I7_ASPAV</name>
<feature type="compositionally biased region" description="Low complexity" evidence="1">
    <location>
        <begin position="349"/>
        <end position="358"/>
    </location>
</feature>
<protein>
    <submittedName>
        <fullName evidence="2">Uncharacterized protein</fullName>
    </submittedName>
</protein>
<keyword evidence="3" id="KW-1185">Reference proteome</keyword>
<sequence length="494" mass="54456">MYDTAGPLQLDYINQRLLPRRYESDEEDISEPEMSGQDNAYSPVESYRAPGTYDSADELDACESDKEKAGFPRLLSTTYPSSGKASRPVSIDTIKRSSDTTFVADSYIFDHDDDVIIELPSPDTTSPLQSPIFLQPNVYVPESPISTRPQSIQSLSSASMYSEDETDVLVAEQVKYVEPVSKPSLILISPVSEQSPSPFKESAPTPTTARDVSHDNDSYGLYSHRRAATSQPLLWNGREGNSARQEAMKRGSMHLTTLELERLPTGSGATITSPAEVPELPPPTTLRAQSMTFPRPSTASADKYSSETRPHRPTDALRRPPSIRSLGNLSFLHGRQSSNPQPDSRSRSKSYTHSSARSVHGIPSQSSCPPSRTASPSPYYSSPSFTRERSGSTYSSSSLHSNRTPMPIRQSLKKTHTASSVYSASSLRSEVESLRSLDPRDVAEPETQQKIRRKKSLRLRQSTAIDGTEPSTVKSFMGFMFGQKRKSTIQKSNA</sequence>
<feature type="region of interest" description="Disordered" evidence="1">
    <location>
        <begin position="15"/>
        <end position="56"/>
    </location>
</feature>
<feature type="compositionally biased region" description="Basic and acidic residues" evidence="1">
    <location>
        <begin position="304"/>
        <end position="318"/>
    </location>
</feature>